<evidence type="ECO:0000313" key="3">
    <source>
        <dbReference type="Proteomes" id="UP000003560"/>
    </source>
</evidence>
<reference evidence="2 3" key="1">
    <citation type="submission" date="2008-10" db="EMBL/GenBank/DDBJ databases">
        <title>Draft genome sequence of Collinsella stercoris (DSM 13279).</title>
        <authorList>
            <person name="Sudarsanam P."/>
            <person name="Ley R."/>
            <person name="Guruge J."/>
            <person name="Turnbaugh P.J."/>
            <person name="Mahowald M."/>
            <person name="Liep D."/>
            <person name="Gordon J."/>
        </authorList>
    </citation>
    <scope>NUCLEOTIDE SEQUENCE [LARGE SCALE GENOMIC DNA]</scope>
    <source>
        <strain evidence="2 3">DSM 13279</strain>
    </source>
</reference>
<comment type="caution">
    <text evidence="2">The sequence shown here is derived from an EMBL/GenBank/DDBJ whole genome shotgun (WGS) entry which is preliminary data.</text>
</comment>
<protein>
    <submittedName>
        <fullName evidence="2">Uncharacterized protein</fullName>
    </submittedName>
</protein>
<evidence type="ECO:0000256" key="1">
    <source>
        <dbReference type="SAM" id="SignalP"/>
    </source>
</evidence>
<feature type="signal peptide" evidence="1">
    <location>
        <begin position="1"/>
        <end position="15"/>
    </location>
</feature>
<keyword evidence="1" id="KW-0732">Signal</keyword>
<dbReference type="HOGENOM" id="CLU_2971645_0_0_11"/>
<dbReference type="EMBL" id="ABXJ01000111">
    <property type="protein sequence ID" value="EEA89878.1"/>
    <property type="molecule type" value="Genomic_DNA"/>
</dbReference>
<dbReference type="Proteomes" id="UP000003560">
    <property type="component" value="Unassembled WGS sequence"/>
</dbReference>
<name>B6GCW6_9ACTN</name>
<accession>B6GCW6</accession>
<organism evidence="2 3">
    <name type="scientific">Collinsella stercoris DSM 13279</name>
    <dbReference type="NCBI Taxonomy" id="445975"/>
    <lineage>
        <taxon>Bacteria</taxon>
        <taxon>Bacillati</taxon>
        <taxon>Actinomycetota</taxon>
        <taxon>Coriobacteriia</taxon>
        <taxon>Coriobacteriales</taxon>
        <taxon>Coriobacteriaceae</taxon>
        <taxon>Collinsella</taxon>
    </lineage>
</organism>
<sequence>MSCVTVLSVWGFAHAICTASTNARVPCMGTYTACPSMGTYTACPTIIWIACVGTHASG</sequence>
<feature type="chain" id="PRO_5002845167" evidence="1">
    <location>
        <begin position="16"/>
        <end position="58"/>
    </location>
</feature>
<proteinExistence type="predicted"/>
<keyword evidence="3" id="KW-1185">Reference proteome</keyword>
<dbReference type="AlphaFoldDB" id="B6GCW6"/>
<reference evidence="2 3" key="2">
    <citation type="submission" date="2008-10" db="EMBL/GenBank/DDBJ databases">
        <authorList>
            <person name="Fulton L."/>
            <person name="Clifton S."/>
            <person name="Fulton B."/>
            <person name="Xu J."/>
            <person name="Minx P."/>
            <person name="Pepin K.H."/>
            <person name="Johnson M."/>
            <person name="Thiruvilangam P."/>
            <person name="Bhonagiri V."/>
            <person name="Nash W.E."/>
            <person name="Mardis E.R."/>
            <person name="Wilson R.K."/>
        </authorList>
    </citation>
    <scope>NUCLEOTIDE SEQUENCE [LARGE SCALE GENOMIC DNA]</scope>
    <source>
        <strain evidence="2 3">DSM 13279</strain>
    </source>
</reference>
<evidence type="ECO:0000313" key="2">
    <source>
        <dbReference type="EMBL" id="EEA89878.1"/>
    </source>
</evidence>
<gene>
    <name evidence="2" type="ORF">COLSTE_01943</name>
</gene>